<keyword evidence="2" id="KW-1185">Reference proteome</keyword>
<evidence type="ECO:0000313" key="2">
    <source>
        <dbReference type="Proteomes" id="UP000828941"/>
    </source>
</evidence>
<organism evidence="1 2">
    <name type="scientific">Bauhinia variegata</name>
    <name type="common">Purple orchid tree</name>
    <name type="synonym">Phanera variegata</name>
    <dbReference type="NCBI Taxonomy" id="167791"/>
    <lineage>
        <taxon>Eukaryota</taxon>
        <taxon>Viridiplantae</taxon>
        <taxon>Streptophyta</taxon>
        <taxon>Embryophyta</taxon>
        <taxon>Tracheophyta</taxon>
        <taxon>Spermatophyta</taxon>
        <taxon>Magnoliopsida</taxon>
        <taxon>eudicotyledons</taxon>
        <taxon>Gunneridae</taxon>
        <taxon>Pentapetalae</taxon>
        <taxon>rosids</taxon>
        <taxon>fabids</taxon>
        <taxon>Fabales</taxon>
        <taxon>Fabaceae</taxon>
        <taxon>Cercidoideae</taxon>
        <taxon>Cercideae</taxon>
        <taxon>Bauhiniinae</taxon>
        <taxon>Bauhinia</taxon>
    </lineage>
</organism>
<name>A0ACB9NJ49_BAUVA</name>
<protein>
    <submittedName>
        <fullName evidence="1">Uncharacterized protein</fullName>
    </submittedName>
</protein>
<accession>A0ACB9NJ49</accession>
<dbReference type="EMBL" id="CM039431">
    <property type="protein sequence ID" value="KAI4336033.1"/>
    <property type="molecule type" value="Genomic_DNA"/>
</dbReference>
<evidence type="ECO:0000313" key="1">
    <source>
        <dbReference type="EMBL" id="KAI4336033.1"/>
    </source>
</evidence>
<proteinExistence type="predicted"/>
<comment type="caution">
    <text evidence="1">The sequence shown here is derived from an EMBL/GenBank/DDBJ whole genome shotgun (WGS) entry which is preliminary data.</text>
</comment>
<reference evidence="1 2" key="1">
    <citation type="journal article" date="2022" name="DNA Res.">
        <title>Chromosomal-level genome assembly of the orchid tree Bauhinia variegata (Leguminosae; Cercidoideae) supports the allotetraploid origin hypothesis of Bauhinia.</title>
        <authorList>
            <person name="Zhong Y."/>
            <person name="Chen Y."/>
            <person name="Zheng D."/>
            <person name="Pang J."/>
            <person name="Liu Y."/>
            <person name="Luo S."/>
            <person name="Meng S."/>
            <person name="Qian L."/>
            <person name="Wei D."/>
            <person name="Dai S."/>
            <person name="Zhou R."/>
        </authorList>
    </citation>
    <scope>NUCLEOTIDE SEQUENCE [LARGE SCALE GENOMIC DNA]</scope>
    <source>
        <strain evidence="1">BV-YZ2020</strain>
    </source>
</reference>
<gene>
    <name evidence="1" type="ORF">L6164_014609</name>
</gene>
<dbReference type="Proteomes" id="UP000828941">
    <property type="component" value="Chromosome 6"/>
</dbReference>
<sequence>MYAIGGSKNPTIISQGNRFVAPDKRECKEVTKRDYASQSEWKNWNWRSEGDLLANGAFFVQSGKEVALPKKEMTARPASTVASLTRYAGALNCLVNKPC</sequence>